<dbReference type="STRING" id="1963862.B4O97_16965"/>
<proteinExistence type="inferred from homology"/>
<dbReference type="PANTHER" id="PTHR31793:SF27">
    <property type="entry name" value="NOVEL THIOESTERASE SUPERFAMILY DOMAIN AND SAPOSIN A-TYPE DOMAIN CONTAINING PROTEIN (0610012H03RIK)"/>
    <property type="match status" value="1"/>
</dbReference>
<name>A0A1Y1RUX3_9SPIO</name>
<evidence type="ECO:0000256" key="1">
    <source>
        <dbReference type="ARBA" id="ARBA00005953"/>
    </source>
</evidence>
<dbReference type="RefSeq" id="WP_083052696.1">
    <property type="nucleotide sequence ID" value="NZ_CAXXQO010000003.1"/>
</dbReference>
<dbReference type="InterPro" id="IPR050563">
    <property type="entry name" value="4-hydroxybenzoyl-CoA_TE"/>
</dbReference>
<dbReference type="AlphaFoldDB" id="A0A1Y1RUX3"/>
<keyword evidence="4" id="KW-1185">Reference proteome</keyword>
<organism evidence="3 4">
    <name type="scientific">Marispirochaeta aestuarii</name>
    <dbReference type="NCBI Taxonomy" id="1963862"/>
    <lineage>
        <taxon>Bacteria</taxon>
        <taxon>Pseudomonadati</taxon>
        <taxon>Spirochaetota</taxon>
        <taxon>Spirochaetia</taxon>
        <taxon>Spirochaetales</taxon>
        <taxon>Spirochaetaceae</taxon>
        <taxon>Marispirochaeta</taxon>
    </lineage>
</organism>
<dbReference type="SUPFAM" id="SSF54637">
    <property type="entry name" value="Thioesterase/thiol ester dehydrase-isomerase"/>
    <property type="match status" value="1"/>
</dbReference>
<comment type="similarity">
    <text evidence="1">Belongs to the 4-hydroxybenzoyl-CoA thioesterase family.</text>
</comment>
<protein>
    <recommendedName>
        <fullName evidence="5">Thioesterase domain-containing protein</fullName>
    </recommendedName>
</protein>
<dbReference type="CDD" id="cd00586">
    <property type="entry name" value="4HBT"/>
    <property type="match status" value="1"/>
</dbReference>
<evidence type="ECO:0008006" key="5">
    <source>
        <dbReference type="Google" id="ProtNLM"/>
    </source>
</evidence>
<sequence length="138" mass="15749">MEHRCTLSVRSYELDNYGHVNNAVYLNYLEYARHQFLNDTGFPYENLRREGFGLYVARVDIRYIKPAFLEDQLVIVSELTGMGRVKGSVRQMILRGDELIAEARVDFATVNGSGRPASMPEEARKAWTAAEALKSSER</sequence>
<gene>
    <name evidence="3" type="ORF">B4O97_16965</name>
</gene>
<evidence type="ECO:0000256" key="2">
    <source>
        <dbReference type="ARBA" id="ARBA00022801"/>
    </source>
</evidence>
<dbReference type="GO" id="GO:0047617">
    <property type="term" value="F:fatty acyl-CoA hydrolase activity"/>
    <property type="evidence" value="ECO:0007669"/>
    <property type="project" value="TreeGrafter"/>
</dbReference>
<dbReference type="EMBL" id="MWQY01000025">
    <property type="protein sequence ID" value="ORC31204.1"/>
    <property type="molecule type" value="Genomic_DNA"/>
</dbReference>
<accession>A0A1Y1RUX3</accession>
<dbReference type="InterPro" id="IPR029069">
    <property type="entry name" value="HotDog_dom_sf"/>
</dbReference>
<evidence type="ECO:0000313" key="3">
    <source>
        <dbReference type="EMBL" id="ORC31204.1"/>
    </source>
</evidence>
<dbReference type="InterPro" id="IPR006684">
    <property type="entry name" value="YbgC/YbaW"/>
</dbReference>
<dbReference type="Gene3D" id="3.10.129.10">
    <property type="entry name" value="Hotdog Thioesterase"/>
    <property type="match status" value="1"/>
</dbReference>
<dbReference type="PANTHER" id="PTHR31793">
    <property type="entry name" value="4-HYDROXYBENZOYL-COA THIOESTERASE FAMILY MEMBER"/>
    <property type="match status" value="1"/>
</dbReference>
<dbReference type="PIRSF" id="PIRSF003230">
    <property type="entry name" value="YbgC"/>
    <property type="match status" value="1"/>
</dbReference>
<comment type="caution">
    <text evidence="3">The sequence shown here is derived from an EMBL/GenBank/DDBJ whole genome shotgun (WGS) entry which is preliminary data.</text>
</comment>
<dbReference type="OrthoDB" id="9801517at2"/>
<dbReference type="NCBIfam" id="TIGR00051">
    <property type="entry name" value="YbgC/FadM family acyl-CoA thioesterase"/>
    <property type="match status" value="1"/>
</dbReference>
<dbReference type="Pfam" id="PF13279">
    <property type="entry name" value="4HBT_2"/>
    <property type="match status" value="1"/>
</dbReference>
<dbReference type="Proteomes" id="UP000192343">
    <property type="component" value="Unassembled WGS sequence"/>
</dbReference>
<evidence type="ECO:0000313" key="4">
    <source>
        <dbReference type="Proteomes" id="UP000192343"/>
    </source>
</evidence>
<keyword evidence="2" id="KW-0378">Hydrolase</keyword>
<reference evidence="3 4" key="1">
    <citation type="submission" date="2017-03" db="EMBL/GenBank/DDBJ databases">
        <title>Draft Genome sequence of Marispirochaeta sp. strain JC444.</title>
        <authorList>
            <person name="Shivani Y."/>
            <person name="Subhash Y."/>
            <person name="Sasikala C."/>
            <person name="Ramana C."/>
        </authorList>
    </citation>
    <scope>NUCLEOTIDE SEQUENCE [LARGE SCALE GENOMIC DNA]</scope>
    <source>
        <strain evidence="3 4">JC444</strain>
    </source>
</reference>